<organism evidence="2 3">
    <name type="scientific">Streptomyces fructofermentans</name>
    <dbReference type="NCBI Taxonomy" id="152141"/>
    <lineage>
        <taxon>Bacteria</taxon>
        <taxon>Bacillati</taxon>
        <taxon>Actinomycetota</taxon>
        <taxon>Actinomycetes</taxon>
        <taxon>Kitasatosporales</taxon>
        <taxon>Streptomycetaceae</taxon>
        <taxon>Streptomyces</taxon>
    </lineage>
</organism>
<evidence type="ECO:0000256" key="1">
    <source>
        <dbReference type="SAM" id="MobiDB-lite"/>
    </source>
</evidence>
<comment type="caution">
    <text evidence="2">The sequence shown here is derived from an EMBL/GenBank/DDBJ whole genome shotgun (WGS) entry which is preliminary data.</text>
</comment>
<dbReference type="Proteomes" id="UP000645555">
    <property type="component" value="Unassembled WGS sequence"/>
</dbReference>
<reference evidence="2" key="1">
    <citation type="journal article" date="2014" name="Int. J. Syst. Evol. Microbiol.">
        <title>Complete genome sequence of Corynebacterium casei LMG S-19264T (=DSM 44701T), isolated from a smear-ripened cheese.</title>
        <authorList>
            <consortium name="US DOE Joint Genome Institute (JGI-PGF)"/>
            <person name="Walter F."/>
            <person name="Albersmeier A."/>
            <person name="Kalinowski J."/>
            <person name="Ruckert C."/>
        </authorList>
    </citation>
    <scope>NUCLEOTIDE SEQUENCE</scope>
    <source>
        <strain evidence="2">JCM 4956</strain>
    </source>
</reference>
<gene>
    <name evidence="2" type="ORF">GCM10010515_57140</name>
</gene>
<dbReference type="EMBL" id="BMWD01000023">
    <property type="protein sequence ID" value="GGX82057.1"/>
    <property type="molecule type" value="Genomic_DNA"/>
</dbReference>
<accession>A0A918NMV7</accession>
<evidence type="ECO:0000313" key="2">
    <source>
        <dbReference type="EMBL" id="GGX82057.1"/>
    </source>
</evidence>
<sequence>MLLPTQCPPPTALPILATLTPRPLSIYGLTKPILRLEPWHKHSAVAGALAGRPPQPYGQTAAAGLARPES</sequence>
<protein>
    <submittedName>
        <fullName evidence="2">Uncharacterized protein</fullName>
    </submittedName>
</protein>
<evidence type="ECO:0000313" key="3">
    <source>
        <dbReference type="Proteomes" id="UP000645555"/>
    </source>
</evidence>
<keyword evidence="3" id="KW-1185">Reference proteome</keyword>
<reference evidence="2" key="2">
    <citation type="submission" date="2020-09" db="EMBL/GenBank/DDBJ databases">
        <authorList>
            <person name="Sun Q."/>
            <person name="Ohkuma M."/>
        </authorList>
    </citation>
    <scope>NUCLEOTIDE SEQUENCE</scope>
    <source>
        <strain evidence="2">JCM 4956</strain>
    </source>
</reference>
<dbReference type="AlphaFoldDB" id="A0A918NMV7"/>
<proteinExistence type="predicted"/>
<feature type="region of interest" description="Disordered" evidence="1">
    <location>
        <begin position="49"/>
        <end position="70"/>
    </location>
</feature>
<name>A0A918NMV7_9ACTN</name>